<feature type="transmembrane region" description="Helical" evidence="1">
    <location>
        <begin position="42"/>
        <end position="63"/>
    </location>
</feature>
<keyword evidence="1" id="KW-0812">Transmembrane</keyword>
<dbReference type="EMBL" id="UINC01173018">
    <property type="protein sequence ID" value="SVD78389.1"/>
    <property type="molecule type" value="Genomic_DNA"/>
</dbReference>
<feature type="transmembrane region" description="Helical" evidence="1">
    <location>
        <begin position="69"/>
        <end position="90"/>
    </location>
</feature>
<feature type="transmembrane region" description="Helical" evidence="1">
    <location>
        <begin position="102"/>
        <end position="122"/>
    </location>
</feature>
<dbReference type="AlphaFoldDB" id="A0A382Y5S8"/>
<sequence>MNFLSSIPSYYDDILTVLIYSVYLFFPGYFIVYLFNIRKHKFLLSYAISLTLLTVIQLPFRWAEAPVSYWAWSLQLIIAPLALATIYKRFTRIDLDPLPTKFSHTSLGLVLVIATFAIYHYIVGPYTEIPSDF</sequence>
<gene>
    <name evidence="2" type="ORF">METZ01_LOCUS431243</name>
</gene>
<keyword evidence="1" id="KW-0472">Membrane</keyword>
<reference evidence="2" key="1">
    <citation type="submission" date="2018-05" db="EMBL/GenBank/DDBJ databases">
        <authorList>
            <person name="Lanie J.A."/>
            <person name="Ng W.-L."/>
            <person name="Kazmierczak K.M."/>
            <person name="Andrzejewski T.M."/>
            <person name="Davidsen T.M."/>
            <person name="Wayne K.J."/>
            <person name="Tettelin H."/>
            <person name="Glass J.I."/>
            <person name="Rusch D."/>
            <person name="Podicherti R."/>
            <person name="Tsui H.-C.T."/>
            <person name="Winkler M.E."/>
        </authorList>
    </citation>
    <scope>NUCLEOTIDE SEQUENCE</scope>
</reference>
<accession>A0A382Y5S8</accession>
<name>A0A382Y5S8_9ZZZZ</name>
<protein>
    <submittedName>
        <fullName evidence="2">Uncharacterized protein</fullName>
    </submittedName>
</protein>
<feature type="transmembrane region" description="Helical" evidence="1">
    <location>
        <begin position="14"/>
        <end position="35"/>
    </location>
</feature>
<feature type="non-terminal residue" evidence="2">
    <location>
        <position position="133"/>
    </location>
</feature>
<proteinExistence type="predicted"/>
<organism evidence="2">
    <name type="scientific">marine metagenome</name>
    <dbReference type="NCBI Taxonomy" id="408172"/>
    <lineage>
        <taxon>unclassified sequences</taxon>
        <taxon>metagenomes</taxon>
        <taxon>ecological metagenomes</taxon>
    </lineage>
</organism>
<keyword evidence="1" id="KW-1133">Transmembrane helix</keyword>
<evidence type="ECO:0000313" key="2">
    <source>
        <dbReference type="EMBL" id="SVD78389.1"/>
    </source>
</evidence>
<evidence type="ECO:0000256" key="1">
    <source>
        <dbReference type="SAM" id="Phobius"/>
    </source>
</evidence>